<accession>A0A2R6P9Z2</accession>
<dbReference type="PANTHER" id="PTHR14386:SF2">
    <property type="entry name" value="PROTEIN FAM204A"/>
    <property type="match status" value="1"/>
</dbReference>
<dbReference type="STRING" id="1590841.A0A2R6P9Z2"/>
<keyword evidence="3" id="KW-1185">Reference proteome</keyword>
<gene>
    <name evidence="2" type="ORF">CEY00_Acc30858</name>
</gene>
<dbReference type="Proteomes" id="UP000241394">
    <property type="component" value="Chromosome LG27"/>
</dbReference>
<evidence type="ECO:0000313" key="2">
    <source>
        <dbReference type="EMBL" id="PSR87829.1"/>
    </source>
</evidence>
<dbReference type="InterPro" id="IPR037690">
    <property type="entry name" value="FAM204A"/>
</dbReference>
<dbReference type="EMBL" id="NKQK01000027">
    <property type="protein sequence ID" value="PSR87829.1"/>
    <property type="molecule type" value="Genomic_DNA"/>
</dbReference>
<dbReference type="OMA" id="KESYHYV"/>
<evidence type="ECO:0000313" key="3">
    <source>
        <dbReference type="Proteomes" id="UP000241394"/>
    </source>
</evidence>
<dbReference type="AlphaFoldDB" id="A0A2R6P9Z2"/>
<feature type="region of interest" description="Disordered" evidence="1">
    <location>
        <begin position="1"/>
        <end position="89"/>
    </location>
</feature>
<protein>
    <submittedName>
        <fullName evidence="2">Protein FAM204A like</fullName>
    </submittedName>
</protein>
<dbReference type="OrthoDB" id="639110at2759"/>
<reference evidence="2 3" key="1">
    <citation type="submission" date="2017-07" db="EMBL/GenBank/DDBJ databases">
        <title>An improved, manually edited Actinidia chinensis var. chinensis (kiwifruit) genome highlights the challenges associated with draft genomes and gene prediction in plants.</title>
        <authorList>
            <person name="Pilkington S."/>
            <person name="Crowhurst R."/>
            <person name="Hilario E."/>
            <person name="Nardozza S."/>
            <person name="Fraser L."/>
            <person name="Peng Y."/>
            <person name="Gunaseelan K."/>
            <person name="Simpson R."/>
            <person name="Tahir J."/>
            <person name="Deroles S."/>
            <person name="Templeton K."/>
            <person name="Luo Z."/>
            <person name="Davy M."/>
            <person name="Cheng C."/>
            <person name="Mcneilage M."/>
            <person name="Scaglione D."/>
            <person name="Liu Y."/>
            <person name="Zhang Q."/>
            <person name="Datson P."/>
            <person name="De Silva N."/>
            <person name="Gardiner S."/>
            <person name="Bassett H."/>
            <person name="Chagne D."/>
            <person name="Mccallum J."/>
            <person name="Dzierzon H."/>
            <person name="Deng C."/>
            <person name="Wang Y.-Y."/>
            <person name="Barron N."/>
            <person name="Manako K."/>
            <person name="Bowen J."/>
            <person name="Foster T."/>
            <person name="Erridge Z."/>
            <person name="Tiffin H."/>
            <person name="Waite C."/>
            <person name="Davies K."/>
            <person name="Grierson E."/>
            <person name="Laing W."/>
            <person name="Kirk R."/>
            <person name="Chen X."/>
            <person name="Wood M."/>
            <person name="Montefiori M."/>
            <person name="Brummell D."/>
            <person name="Schwinn K."/>
            <person name="Catanach A."/>
            <person name="Fullerton C."/>
            <person name="Li D."/>
            <person name="Meiyalaghan S."/>
            <person name="Nieuwenhuizen N."/>
            <person name="Read N."/>
            <person name="Prakash R."/>
            <person name="Hunter D."/>
            <person name="Zhang H."/>
            <person name="Mckenzie M."/>
            <person name="Knabel M."/>
            <person name="Harris A."/>
            <person name="Allan A."/>
            <person name="Chen A."/>
            <person name="Janssen B."/>
            <person name="Plunkett B."/>
            <person name="Dwamena C."/>
            <person name="Voogd C."/>
            <person name="Leif D."/>
            <person name="Lafferty D."/>
            <person name="Souleyre E."/>
            <person name="Varkonyi-Gasic E."/>
            <person name="Gambi F."/>
            <person name="Hanley J."/>
            <person name="Yao J.-L."/>
            <person name="Cheung J."/>
            <person name="David K."/>
            <person name="Warren B."/>
            <person name="Marsh K."/>
            <person name="Snowden K."/>
            <person name="Lin-Wang K."/>
            <person name="Brian L."/>
            <person name="Martinez-Sanchez M."/>
            <person name="Wang M."/>
            <person name="Ileperuma N."/>
            <person name="Macnee N."/>
            <person name="Campin R."/>
            <person name="Mcatee P."/>
            <person name="Drummond R."/>
            <person name="Espley R."/>
            <person name="Ireland H."/>
            <person name="Wu R."/>
            <person name="Atkinson R."/>
            <person name="Karunairetnam S."/>
            <person name="Bulley S."/>
            <person name="Chunkath S."/>
            <person name="Hanley Z."/>
            <person name="Storey R."/>
            <person name="Thrimawithana A."/>
            <person name="Thomson S."/>
            <person name="David C."/>
            <person name="Testolin R."/>
        </authorList>
    </citation>
    <scope>NUCLEOTIDE SEQUENCE [LARGE SCALE GENOMIC DNA]</scope>
    <source>
        <strain evidence="3">cv. Red5</strain>
        <tissue evidence="2">Young leaf</tissue>
    </source>
</reference>
<feature type="compositionally biased region" description="Basic and acidic residues" evidence="1">
    <location>
        <begin position="49"/>
        <end position="65"/>
    </location>
</feature>
<evidence type="ECO:0000256" key="1">
    <source>
        <dbReference type="SAM" id="MobiDB-lite"/>
    </source>
</evidence>
<dbReference type="FunCoup" id="A0A2R6P9Z2">
    <property type="interactions" value="714"/>
</dbReference>
<feature type="compositionally biased region" description="Basic residues" evidence="1">
    <location>
        <begin position="36"/>
        <end position="48"/>
    </location>
</feature>
<proteinExistence type="predicted"/>
<dbReference type="PANTHER" id="PTHR14386">
    <property type="entry name" value="PROTEIN FAM204A"/>
    <property type="match status" value="1"/>
</dbReference>
<reference evidence="3" key="2">
    <citation type="journal article" date="2018" name="BMC Genomics">
        <title>A manually annotated Actinidia chinensis var. chinensis (kiwifruit) genome highlights the challenges associated with draft genomes and gene prediction in plants.</title>
        <authorList>
            <person name="Pilkington S.M."/>
            <person name="Crowhurst R."/>
            <person name="Hilario E."/>
            <person name="Nardozza S."/>
            <person name="Fraser L."/>
            <person name="Peng Y."/>
            <person name="Gunaseelan K."/>
            <person name="Simpson R."/>
            <person name="Tahir J."/>
            <person name="Deroles S.C."/>
            <person name="Templeton K."/>
            <person name="Luo Z."/>
            <person name="Davy M."/>
            <person name="Cheng C."/>
            <person name="McNeilage M."/>
            <person name="Scaglione D."/>
            <person name="Liu Y."/>
            <person name="Zhang Q."/>
            <person name="Datson P."/>
            <person name="De Silva N."/>
            <person name="Gardiner S.E."/>
            <person name="Bassett H."/>
            <person name="Chagne D."/>
            <person name="McCallum J."/>
            <person name="Dzierzon H."/>
            <person name="Deng C."/>
            <person name="Wang Y.Y."/>
            <person name="Barron L."/>
            <person name="Manako K."/>
            <person name="Bowen J."/>
            <person name="Foster T.M."/>
            <person name="Erridge Z.A."/>
            <person name="Tiffin H."/>
            <person name="Waite C.N."/>
            <person name="Davies K.M."/>
            <person name="Grierson E.P."/>
            <person name="Laing W.A."/>
            <person name="Kirk R."/>
            <person name="Chen X."/>
            <person name="Wood M."/>
            <person name="Montefiori M."/>
            <person name="Brummell D.A."/>
            <person name="Schwinn K.E."/>
            <person name="Catanach A."/>
            <person name="Fullerton C."/>
            <person name="Li D."/>
            <person name="Meiyalaghan S."/>
            <person name="Nieuwenhuizen N."/>
            <person name="Read N."/>
            <person name="Prakash R."/>
            <person name="Hunter D."/>
            <person name="Zhang H."/>
            <person name="McKenzie M."/>
            <person name="Knabel M."/>
            <person name="Harris A."/>
            <person name="Allan A.C."/>
            <person name="Gleave A."/>
            <person name="Chen A."/>
            <person name="Janssen B.J."/>
            <person name="Plunkett B."/>
            <person name="Ampomah-Dwamena C."/>
            <person name="Voogd C."/>
            <person name="Leif D."/>
            <person name="Lafferty D."/>
            <person name="Souleyre E.J.F."/>
            <person name="Varkonyi-Gasic E."/>
            <person name="Gambi F."/>
            <person name="Hanley J."/>
            <person name="Yao J.L."/>
            <person name="Cheung J."/>
            <person name="David K.M."/>
            <person name="Warren B."/>
            <person name="Marsh K."/>
            <person name="Snowden K.C."/>
            <person name="Lin-Wang K."/>
            <person name="Brian L."/>
            <person name="Martinez-Sanchez M."/>
            <person name="Wang M."/>
            <person name="Ileperuma N."/>
            <person name="Macnee N."/>
            <person name="Campin R."/>
            <person name="McAtee P."/>
            <person name="Drummond R.S.M."/>
            <person name="Espley R.V."/>
            <person name="Ireland H.S."/>
            <person name="Wu R."/>
            <person name="Atkinson R.G."/>
            <person name="Karunairetnam S."/>
            <person name="Bulley S."/>
            <person name="Chunkath S."/>
            <person name="Hanley Z."/>
            <person name="Storey R."/>
            <person name="Thrimawithana A.H."/>
            <person name="Thomson S."/>
            <person name="David C."/>
            <person name="Testolin R."/>
            <person name="Huang H."/>
            <person name="Hellens R.P."/>
            <person name="Schaffer R.J."/>
        </authorList>
    </citation>
    <scope>NUCLEOTIDE SEQUENCE [LARGE SCALE GENOMIC DNA]</scope>
    <source>
        <strain evidence="3">cv. Red5</strain>
    </source>
</reference>
<organism evidence="2 3">
    <name type="scientific">Actinidia chinensis var. chinensis</name>
    <name type="common">Chinese soft-hair kiwi</name>
    <dbReference type="NCBI Taxonomy" id="1590841"/>
    <lineage>
        <taxon>Eukaryota</taxon>
        <taxon>Viridiplantae</taxon>
        <taxon>Streptophyta</taxon>
        <taxon>Embryophyta</taxon>
        <taxon>Tracheophyta</taxon>
        <taxon>Spermatophyta</taxon>
        <taxon>Magnoliopsida</taxon>
        <taxon>eudicotyledons</taxon>
        <taxon>Gunneridae</taxon>
        <taxon>Pentapetalae</taxon>
        <taxon>asterids</taxon>
        <taxon>Ericales</taxon>
        <taxon>Actinidiaceae</taxon>
        <taxon>Actinidia</taxon>
    </lineage>
</organism>
<name>A0A2R6P9Z2_ACTCC</name>
<sequence>MEDEDERREAAIASRPSLPNYKPSGVTQSQLAKFRELHRRRLQVKARSKVKDKVKGMSKKSDESCVKNLNANDFTEGNSSKETDDSDVSVLKRKTVKDTFSEENENVALHVGAKKRQKLHWGLDTKERWERKANM</sequence>
<dbReference type="InParanoid" id="A0A2R6P9Z2"/>
<comment type="caution">
    <text evidence="2">The sequence shown here is derived from an EMBL/GenBank/DDBJ whole genome shotgun (WGS) entry which is preliminary data.</text>
</comment>
<feature type="compositionally biased region" description="Polar residues" evidence="1">
    <location>
        <begin position="67"/>
        <end position="80"/>
    </location>
</feature>
<dbReference type="Gramene" id="PSR87829">
    <property type="protein sequence ID" value="PSR87829"/>
    <property type="gene ID" value="CEY00_Acc30858"/>
</dbReference>